<accession>A0A8H3EYL1</accession>
<comment type="catalytic activity">
    <reaction evidence="7 8">
        <text>L-histidinol phosphate + H2O = L-histidinol + phosphate</text>
        <dbReference type="Rhea" id="RHEA:14465"/>
        <dbReference type="ChEBI" id="CHEBI:15377"/>
        <dbReference type="ChEBI" id="CHEBI:43474"/>
        <dbReference type="ChEBI" id="CHEBI:57699"/>
        <dbReference type="ChEBI" id="CHEBI:57980"/>
        <dbReference type="EC" id="3.1.3.15"/>
    </reaction>
</comment>
<dbReference type="AlphaFoldDB" id="A0A8H3EYL1"/>
<organism evidence="10 11">
    <name type="scientific">Heterodermia speciosa</name>
    <dbReference type="NCBI Taxonomy" id="116794"/>
    <lineage>
        <taxon>Eukaryota</taxon>
        <taxon>Fungi</taxon>
        <taxon>Dikarya</taxon>
        <taxon>Ascomycota</taxon>
        <taxon>Pezizomycotina</taxon>
        <taxon>Lecanoromycetes</taxon>
        <taxon>OSLEUM clade</taxon>
        <taxon>Lecanoromycetidae</taxon>
        <taxon>Caliciales</taxon>
        <taxon>Physciaceae</taxon>
        <taxon>Heterodermia</taxon>
    </lineage>
</organism>
<evidence type="ECO:0000256" key="4">
    <source>
        <dbReference type="ARBA" id="ARBA00022605"/>
    </source>
</evidence>
<dbReference type="CDD" id="cd12110">
    <property type="entry name" value="PHP_HisPPase_Hisj_like"/>
    <property type="match status" value="1"/>
</dbReference>
<dbReference type="PANTHER" id="PTHR21039:SF0">
    <property type="entry name" value="HISTIDINOL-PHOSPHATASE"/>
    <property type="match status" value="1"/>
</dbReference>
<dbReference type="OrthoDB" id="5957391at2759"/>
<dbReference type="Gene3D" id="3.90.470.20">
    <property type="entry name" value="4'-phosphopantetheinyl transferase domain"/>
    <property type="match status" value="1"/>
</dbReference>
<keyword evidence="11" id="KW-1185">Reference proteome</keyword>
<reference evidence="10" key="1">
    <citation type="submission" date="2021-03" db="EMBL/GenBank/DDBJ databases">
        <authorList>
            <person name="Tagirdzhanova G."/>
        </authorList>
    </citation>
    <scope>NUCLEOTIDE SEQUENCE</scope>
</reference>
<keyword evidence="5 8" id="KW-0378">Hydrolase</keyword>
<dbReference type="SUPFAM" id="SSF89550">
    <property type="entry name" value="PHP domain-like"/>
    <property type="match status" value="1"/>
</dbReference>
<feature type="domain" description="PHP" evidence="9">
    <location>
        <begin position="146"/>
        <end position="349"/>
    </location>
</feature>
<name>A0A8H3EYL1_9LECA</name>
<evidence type="ECO:0000256" key="8">
    <source>
        <dbReference type="RuleBase" id="RU366003"/>
    </source>
</evidence>
<evidence type="ECO:0000313" key="10">
    <source>
        <dbReference type="EMBL" id="CAF9914010.1"/>
    </source>
</evidence>
<keyword evidence="6 8" id="KW-0368">Histidine biosynthesis</keyword>
<evidence type="ECO:0000256" key="5">
    <source>
        <dbReference type="ARBA" id="ARBA00022801"/>
    </source>
</evidence>
<dbReference type="GO" id="GO:0008897">
    <property type="term" value="F:holo-[acyl-carrier-protein] synthase activity"/>
    <property type="evidence" value="ECO:0007669"/>
    <property type="project" value="InterPro"/>
</dbReference>
<dbReference type="Gene3D" id="3.20.20.140">
    <property type="entry name" value="Metal-dependent hydrolases"/>
    <property type="match status" value="1"/>
</dbReference>
<evidence type="ECO:0000256" key="2">
    <source>
        <dbReference type="ARBA" id="ARBA00009152"/>
    </source>
</evidence>
<dbReference type="GO" id="GO:0000287">
    <property type="term" value="F:magnesium ion binding"/>
    <property type="evidence" value="ECO:0007669"/>
    <property type="project" value="InterPro"/>
</dbReference>
<dbReference type="GO" id="GO:0000105">
    <property type="term" value="P:L-histidine biosynthetic process"/>
    <property type="evidence" value="ECO:0007669"/>
    <property type="project" value="UniProtKB-UniRule"/>
</dbReference>
<dbReference type="InterPro" id="IPR037143">
    <property type="entry name" value="4-PPantetheinyl_Trfase_dom_sf"/>
</dbReference>
<dbReference type="NCBIfam" id="TIGR01856">
    <property type="entry name" value="hisJ_fam"/>
    <property type="match status" value="1"/>
</dbReference>
<dbReference type="InterPro" id="IPR010140">
    <property type="entry name" value="Histidinol_P_phosphatase_HisJ"/>
</dbReference>
<evidence type="ECO:0000313" key="11">
    <source>
        <dbReference type="Proteomes" id="UP000664521"/>
    </source>
</evidence>
<keyword evidence="4 8" id="KW-0028">Amino-acid biosynthesis</keyword>
<dbReference type="UniPathway" id="UPA00031">
    <property type="reaction ID" value="UER00013"/>
</dbReference>
<dbReference type="EC" id="3.1.3.15" evidence="3 8"/>
<evidence type="ECO:0000259" key="9">
    <source>
        <dbReference type="Pfam" id="PF02811"/>
    </source>
</evidence>
<dbReference type="EMBL" id="CAJPDS010000013">
    <property type="protein sequence ID" value="CAF9914010.1"/>
    <property type="molecule type" value="Genomic_DNA"/>
</dbReference>
<evidence type="ECO:0000256" key="6">
    <source>
        <dbReference type="ARBA" id="ARBA00023102"/>
    </source>
</evidence>
<protein>
    <recommendedName>
        <fullName evidence="3 8">Histidinol-phosphatase</fullName>
        <shortName evidence="8">HolPase</shortName>
        <ecNumber evidence="3 8">3.1.3.15</ecNumber>
    </recommendedName>
</protein>
<dbReference type="Pfam" id="PF02811">
    <property type="entry name" value="PHP"/>
    <property type="match status" value="1"/>
</dbReference>
<proteinExistence type="inferred from homology"/>
<sequence length="367" mass="41798">MSEISVLADNQPSAKRIYALVDPLTTMVAMNESVAQIRGLRGYSPNQSQNRRADFQSGPFVYGAIYNNNFQETLPSDGKRFVIRRSKIKAAERQVAEVSISHDGDYAVAVCMAVDEPPMDPSEQSLIIDDGSNDSIHEPEWGDKGQFCGHAQDTLEEMVTTAIERKMRVFALTEHMPREEQDLYPEEVEENITPAILEKLFDDYFNEAIRLQAKFSSHMKILVGMEVDWIRPSSERFIKELLIKYPFDLFIGSIHHVHTRPIDYDHQMYAQARGIAGGTDERIFEDYFDTQYDMLEALHPPIVGHFDVIRLKADEPDGSLMRWEGVWQRVLRNLDFIAGYGGVLELNSAALRKGMSEPYPKAEVCKV</sequence>
<dbReference type="InterPro" id="IPR016195">
    <property type="entry name" value="Pol/histidinol_Pase-like"/>
</dbReference>
<dbReference type="InterPro" id="IPR004013">
    <property type="entry name" value="PHP_dom"/>
</dbReference>
<comment type="similarity">
    <text evidence="2 8">Belongs to the PHP hydrolase family. HisK subfamily.</text>
</comment>
<evidence type="ECO:0000256" key="1">
    <source>
        <dbReference type="ARBA" id="ARBA00004970"/>
    </source>
</evidence>
<dbReference type="GO" id="GO:0004401">
    <property type="term" value="F:histidinol-phosphatase activity"/>
    <property type="evidence" value="ECO:0007669"/>
    <property type="project" value="UniProtKB-UniRule"/>
</dbReference>
<evidence type="ECO:0000256" key="3">
    <source>
        <dbReference type="ARBA" id="ARBA00013085"/>
    </source>
</evidence>
<gene>
    <name evidence="10" type="primary">HIS2</name>
    <name evidence="10" type="ORF">HETSPECPRED_001719</name>
</gene>
<comment type="pathway">
    <text evidence="1 8">Amino-acid biosynthesis; L-histidine biosynthesis; L-histidine from 5-phospho-alpha-D-ribose 1-diphosphate: step 8/9.</text>
</comment>
<dbReference type="GO" id="GO:0005737">
    <property type="term" value="C:cytoplasm"/>
    <property type="evidence" value="ECO:0007669"/>
    <property type="project" value="TreeGrafter"/>
</dbReference>
<comment type="caution">
    <text evidence="10">The sequence shown here is derived from an EMBL/GenBank/DDBJ whole genome shotgun (WGS) entry which is preliminary data.</text>
</comment>
<dbReference type="PANTHER" id="PTHR21039">
    <property type="entry name" value="HISTIDINOL PHOSPHATASE-RELATED"/>
    <property type="match status" value="1"/>
</dbReference>
<evidence type="ECO:0000256" key="7">
    <source>
        <dbReference type="ARBA" id="ARBA00049158"/>
    </source>
</evidence>
<dbReference type="Proteomes" id="UP000664521">
    <property type="component" value="Unassembled WGS sequence"/>
</dbReference>